<dbReference type="EMBL" id="JAGINU010000001">
    <property type="protein sequence ID" value="MBP2369544.1"/>
    <property type="molecule type" value="Genomic_DNA"/>
</dbReference>
<organism evidence="2 3">
    <name type="scientific">Pseudonocardia parietis</name>
    <dbReference type="NCBI Taxonomy" id="570936"/>
    <lineage>
        <taxon>Bacteria</taxon>
        <taxon>Bacillati</taxon>
        <taxon>Actinomycetota</taxon>
        <taxon>Actinomycetes</taxon>
        <taxon>Pseudonocardiales</taxon>
        <taxon>Pseudonocardiaceae</taxon>
        <taxon>Pseudonocardia</taxon>
    </lineage>
</organism>
<dbReference type="RefSeq" id="WP_210031726.1">
    <property type="nucleotide sequence ID" value="NZ_JAGINU010000001.1"/>
</dbReference>
<dbReference type="SUPFAM" id="SSF46785">
    <property type="entry name" value="Winged helix' DNA-binding domain"/>
    <property type="match status" value="1"/>
</dbReference>
<dbReference type="InterPro" id="IPR036390">
    <property type="entry name" value="WH_DNA-bd_sf"/>
</dbReference>
<dbReference type="InterPro" id="IPR011991">
    <property type="entry name" value="ArsR-like_HTH"/>
</dbReference>
<comment type="caution">
    <text evidence="2">The sequence shown here is derived from an EMBL/GenBank/DDBJ whole genome shotgun (WGS) entry which is preliminary data.</text>
</comment>
<keyword evidence="3" id="KW-1185">Reference proteome</keyword>
<protein>
    <submittedName>
        <fullName evidence="2">ArsR family transcriptional regulator</fullName>
    </submittedName>
</protein>
<dbReference type="InterPro" id="IPR005471">
    <property type="entry name" value="Tscrpt_reg_IclR_N"/>
</dbReference>
<accession>A0ABS4W052</accession>
<evidence type="ECO:0000313" key="2">
    <source>
        <dbReference type="EMBL" id="MBP2369544.1"/>
    </source>
</evidence>
<name>A0ABS4W052_9PSEU</name>
<proteinExistence type="predicted"/>
<dbReference type="InterPro" id="IPR036388">
    <property type="entry name" value="WH-like_DNA-bd_sf"/>
</dbReference>
<sequence>MTDDLIDPAPAPPVQDRRAEVLDRLRESAEPLGAAQVAEQTGLHVNTARFHLDILVREGLAERDAEQRRSPGRPRLLYRALAAHPETRGYRWLAEMLTGLVSALDDAGQAVTEAGRAWGRHLVERSMPYERVGATDAIARLERMLDSGGFRPEPAESAEGPQIRLRHCPFGEVAARHTDVVCRLHLGLLQGALAEQRAPVEVVSLDPLVAPGLCVAQLRLGPPEGATTRPSADD</sequence>
<dbReference type="Pfam" id="PF09339">
    <property type="entry name" value="HTH_IclR"/>
    <property type="match status" value="1"/>
</dbReference>
<gene>
    <name evidence="2" type="ORF">JOF36_005240</name>
</gene>
<dbReference type="CDD" id="cd00090">
    <property type="entry name" value="HTH_ARSR"/>
    <property type="match status" value="1"/>
</dbReference>
<evidence type="ECO:0000259" key="1">
    <source>
        <dbReference type="Pfam" id="PF09339"/>
    </source>
</evidence>
<evidence type="ECO:0000313" key="3">
    <source>
        <dbReference type="Proteomes" id="UP001519295"/>
    </source>
</evidence>
<reference evidence="2 3" key="1">
    <citation type="submission" date="2021-03" db="EMBL/GenBank/DDBJ databases">
        <title>Sequencing the genomes of 1000 actinobacteria strains.</title>
        <authorList>
            <person name="Klenk H.-P."/>
        </authorList>
    </citation>
    <scope>NUCLEOTIDE SEQUENCE [LARGE SCALE GENOMIC DNA]</scope>
    <source>
        <strain evidence="2 3">DSM 45256</strain>
    </source>
</reference>
<dbReference type="Gene3D" id="1.10.10.10">
    <property type="entry name" value="Winged helix-like DNA-binding domain superfamily/Winged helix DNA-binding domain"/>
    <property type="match status" value="1"/>
</dbReference>
<feature type="domain" description="HTH iclR-type" evidence="1">
    <location>
        <begin position="16"/>
        <end position="64"/>
    </location>
</feature>
<dbReference type="Proteomes" id="UP001519295">
    <property type="component" value="Unassembled WGS sequence"/>
</dbReference>